<dbReference type="PANTHER" id="PTHR42789:SF1">
    <property type="entry name" value="D-ISOMER SPECIFIC 2-HYDROXYACID DEHYDROGENASE FAMILY PROTEIN (AFU_ORTHOLOGUE AFUA_6G10090)"/>
    <property type="match status" value="1"/>
</dbReference>
<evidence type="ECO:0000256" key="3">
    <source>
        <dbReference type="ARBA" id="ARBA00023027"/>
    </source>
</evidence>
<keyword evidence="2 4" id="KW-0560">Oxidoreductase</keyword>
<dbReference type="InterPro" id="IPR029753">
    <property type="entry name" value="D-isomer_DH_CS"/>
</dbReference>
<dbReference type="FunFam" id="3.40.50.720:FF:000203">
    <property type="entry name" value="D-3-phosphoglycerate dehydrogenase (SerA)"/>
    <property type="match status" value="1"/>
</dbReference>
<dbReference type="InterPro" id="IPR050857">
    <property type="entry name" value="D-2-hydroxyacid_DH"/>
</dbReference>
<dbReference type="OrthoDB" id="9793626at2"/>
<evidence type="ECO:0000313" key="7">
    <source>
        <dbReference type="EMBL" id="SEL88856.1"/>
    </source>
</evidence>
<dbReference type="Pfam" id="PF02826">
    <property type="entry name" value="2-Hacid_dh_C"/>
    <property type="match status" value="1"/>
</dbReference>
<evidence type="ECO:0000259" key="5">
    <source>
        <dbReference type="Pfam" id="PF00389"/>
    </source>
</evidence>
<evidence type="ECO:0000313" key="8">
    <source>
        <dbReference type="Proteomes" id="UP000199664"/>
    </source>
</evidence>
<proteinExistence type="inferred from homology"/>
<dbReference type="InterPro" id="IPR006140">
    <property type="entry name" value="D-isomer_DH_NAD-bd"/>
</dbReference>
<dbReference type="InterPro" id="IPR006139">
    <property type="entry name" value="D-isomer_2_OHA_DH_cat_dom"/>
</dbReference>
<dbReference type="GO" id="GO:0051287">
    <property type="term" value="F:NAD binding"/>
    <property type="evidence" value="ECO:0007669"/>
    <property type="project" value="InterPro"/>
</dbReference>
<dbReference type="PANTHER" id="PTHR42789">
    <property type="entry name" value="D-ISOMER SPECIFIC 2-HYDROXYACID DEHYDROGENASE FAMILY PROTEIN (AFU_ORTHOLOGUE AFUA_6G10090)"/>
    <property type="match status" value="1"/>
</dbReference>
<keyword evidence="8" id="KW-1185">Reference proteome</keyword>
<evidence type="ECO:0000256" key="2">
    <source>
        <dbReference type="ARBA" id="ARBA00023002"/>
    </source>
</evidence>
<evidence type="ECO:0000256" key="4">
    <source>
        <dbReference type="RuleBase" id="RU003719"/>
    </source>
</evidence>
<dbReference type="RefSeq" id="WP_091837179.1">
    <property type="nucleotide sequence ID" value="NZ_FOAN01000006.1"/>
</dbReference>
<reference evidence="8" key="1">
    <citation type="submission" date="2016-10" db="EMBL/GenBank/DDBJ databases">
        <authorList>
            <person name="Varghese N."/>
            <person name="Submissions S."/>
        </authorList>
    </citation>
    <scope>NUCLEOTIDE SEQUENCE [LARGE SCALE GENOMIC DNA]</scope>
    <source>
        <strain evidence="8">LMG 26383,CCUG 61248,R- 45681</strain>
    </source>
</reference>
<feature type="domain" description="D-isomer specific 2-hydroxyacid dehydrogenase catalytic" evidence="5">
    <location>
        <begin position="25"/>
        <end position="287"/>
    </location>
</feature>
<dbReference type="PROSITE" id="PS00671">
    <property type="entry name" value="D_2_HYDROXYACID_DH_3"/>
    <property type="match status" value="1"/>
</dbReference>
<comment type="similarity">
    <text evidence="1 4">Belongs to the D-isomer specific 2-hydroxyacid dehydrogenase family.</text>
</comment>
<dbReference type="AlphaFoldDB" id="A0A1H7TWR5"/>
<organism evidence="7 8">
    <name type="scientific">Bosea lupini</name>
    <dbReference type="NCBI Taxonomy" id="1036779"/>
    <lineage>
        <taxon>Bacteria</taxon>
        <taxon>Pseudomonadati</taxon>
        <taxon>Pseudomonadota</taxon>
        <taxon>Alphaproteobacteria</taxon>
        <taxon>Hyphomicrobiales</taxon>
        <taxon>Boseaceae</taxon>
        <taxon>Bosea</taxon>
    </lineage>
</organism>
<evidence type="ECO:0000259" key="6">
    <source>
        <dbReference type="Pfam" id="PF02826"/>
    </source>
</evidence>
<dbReference type="InterPro" id="IPR036291">
    <property type="entry name" value="NAD(P)-bd_dom_sf"/>
</dbReference>
<evidence type="ECO:0000256" key="1">
    <source>
        <dbReference type="ARBA" id="ARBA00005854"/>
    </source>
</evidence>
<feature type="domain" description="D-isomer specific 2-hydroxyacid dehydrogenase NAD-binding" evidence="6">
    <location>
        <begin position="110"/>
        <end position="278"/>
    </location>
</feature>
<dbReference type="STRING" id="1036779.SAMN04515666_1063"/>
<sequence length="307" mass="32949">MRAKYIDCGPNQIALWRTALADFDIEVDVNTEPFSVEDLPGMLDGYDICIDDHTKIPQEVLSRCTDLRHFVYFGTGAASILDLALAGQMGIEVHTIRNYGDTTVAELAAGLMLGAARQIAPQHHIIRGGGWTKLQGIELRGRRIGLIGLGGIGREMARICAGIGLDVVAWNRSPIADAHAASVSLDELLATSDVISLHLALNDDTRGFLDADRIAAMKRGVLLVNTARGALLDEAALVGALESGQIGHAALDVFETEPLPEHHPLRTAPNVTLTAHCGFWTEASTINQVRLVMGIVEAIQSPLQRSA</sequence>
<protein>
    <submittedName>
        <fullName evidence="7">D-3-phosphoglycerate dehydrogenase</fullName>
    </submittedName>
</protein>
<name>A0A1H7TWR5_9HYPH</name>
<dbReference type="Pfam" id="PF00389">
    <property type="entry name" value="2-Hacid_dh"/>
    <property type="match status" value="1"/>
</dbReference>
<gene>
    <name evidence="7" type="ORF">SAMN04515666_1063</name>
</gene>
<dbReference type="SUPFAM" id="SSF52283">
    <property type="entry name" value="Formate/glycerate dehydrogenase catalytic domain-like"/>
    <property type="match status" value="1"/>
</dbReference>
<dbReference type="Proteomes" id="UP000199664">
    <property type="component" value="Unassembled WGS sequence"/>
</dbReference>
<keyword evidence="3" id="KW-0520">NAD</keyword>
<dbReference type="EMBL" id="FOAN01000006">
    <property type="protein sequence ID" value="SEL88856.1"/>
    <property type="molecule type" value="Genomic_DNA"/>
</dbReference>
<dbReference type="SUPFAM" id="SSF51735">
    <property type="entry name" value="NAD(P)-binding Rossmann-fold domains"/>
    <property type="match status" value="1"/>
</dbReference>
<accession>A0A1H7TWR5</accession>
<dbReference type="Gene3D" id="3.40.50.720">
    <property type="entry name" value="NAD(P)-binding Rossmann-like Domain"/>
    <property type="match status" value="2"/>
</dbReference>
<dbReference type="GO" id="GO:0016616">
    <property type="term" value="F:oxidoreductase activity, acting on the CH-OH group of donors, NAD or NADP as acceptor"/>
    <property type="evidence" value="ECO:0007669"/>
    <property type="project" value="InterPro"/>
</dbReference>